<dbReference type="PROSITE" id="PS50234">
    <property type="entry name" value="VWFA"/>
    <property type="match status" value="1"/>
</dbReference>
<feature type="region of interest" description="Disordered" evidence="3">
    <location>
        <begin position="1"/>
        <end position="174"/>
    </location>
</feature>
<dbReference type="CDD" id="cd01450">
    <property type="entry name" value="vWFA_subfamily_ECM"/>
    <property type="match status" value="1"/>
</dbReference>
<proteinExistence type="predicted"/>
<evidence type="ECO:0000256" key="3">
    <source>
        <dbReference type="SAM" id="MobiDB-lite"/>
    </source>
</evidence>
<dbReference type="Gene3D" id="3.40.50.410">
    <property type="entry name" value="von Willebrand factor, type A domain"/>
    <property type="match status" value="1"/>
</dbReference>
<dbReference type="SUPFAM" id="SSF53300">
    <property type="entry name" value="vWA-like"/>
    <property type="match status" value="1"/>
</dbReference>
<evidence type="ECO:0000313" key="6">
    <source>
        <dbReference type="Proteomes" id="UP000034805"/>
    </source>
</evidence>
<feature type="compositionally biased region" description="Polar residues" evidence="3">
    <location>
        <begin position="90"/>
        <end position="101"/>
    </location>
</feature>
<keyword evidence="2" id="KW-0964">Secreted</keyword>
<evidence type="ECO:0000313" key="5">
    <source>
        <dbReference type="EMBL" id="KPP76109.1"/>
    </source>
</evidence>
<dbReference type="PANTHER" id="PTHR24023:SF1082">
    <property type="entry name" value="COLLAGEN TRIPLE HELIX REPEAT"/>
    <property type="match status" value="1"/>
</dbReference>
<dbReference type="AlphaFoldDB" id="A0A0P7XLW0"/>
<organism evidence="5 6">
    <name type="scientific">Scleropages formosus</name>
    <name type="common">Asian bonytongue</name>
    <name type="synonym">Osteoglossum formosum</name>
    <dbReference type="NCBI Taxonomy" id="113540"/>
    <lineage>
        <taxon>Eukaryota</taxon>
        <taxon>Metazoa</taxon>
        <taxon>Chordata</taxon>
        <taxon>Craniata</taxon>
        <taxon>Vertebrata</taxon>
        <taxon>Euteleostomi</taxon>
        <taxon>Actinopterygii</taxon>
        <taxon>Neopterygii</taxon>
        <taxon>Teleostei</taxon>
        <taxon>Osteoglossocephala</taxon>
        <taxon>Osteoglossomorpha</taxon>
        <taxon>Osteoglossiformes</taxon>
        <taxon>Osteoglossidae</taxon>
        <taxon>Scleropages</taxon>
    </lineage>
</organism>
<comment type="caution">
    <text evidence="5">The sequence shown here is derived from an EMBL/GenBank/DDBJ whole genome shotgun (WGS) entry which is preliminary data.</text>
</comment>
<dbReference type="InterPro" id="IPR008160">
    <property type="entry name" value="Collagen"/>
</dbReference>
<dbReference type="PANTHER" id="PTHR24023">
    <property type="entry name" value="COLLAGEN ALPHA"/>
    <property type="match status" value="1"/>
</dbReference>
<sequence length="366" mass="38546">MEKMVTQEVKEGVAEEDTLDFRHVGSKGNDGAGGLPGEIGPRGIQGPRGLAGEKGNPGEPGHKGPQGSHGDPGIQGIGGSPGRRGVKGQPGNTGDKGQNGEQGFRGPPGAVGNSGPAGIQGEPGEKGPDGDRGPKGIRGALGLMGPKGADGEPGDPGYKGRRGPKGARGSQEHSDCDLLDLVRKNCGCRECPLYPLDLVIAYDMSDEVLNFQLNIMKDLIVKIVNETHISESTCPTGARVAVVSFSGSAKRIIGFTDYHTKKKLLQLVEHKVVYERGGGPRNLGEAMRYTTRHVFKRTRGGKNMKKMAIFLTRMSTGRGDFATISALEENDVLLTAAMEMHANLITPVIVTTIPPDPELLNAFSVS</sequence>
<keyword evidence="2" id="KW-0272">Extracellular matrix</keyword>
<evidence type="ECO:0000259" key="4">
    <source>
        <dbReference type="PROSITE" id="PS50234"/>
    </source>
</evidence>
<dbReference type="GO" id="GO:0031012">
    <property type="term" value="C:extracellular matrix"/>
    <property type="evidence" value="ECO:0007669"/>
    <property type="project" value="TreeGrafter"/>
</dbReference>
<dbReference type="EMBL" id="JARO02001225">
    <property type="protein sequence ID" value="KPP76109.1"/>
    <property type="molecule type" value="Genomic_DNA"/>
</dbReference>
<protein>
    <recommendedName>
        <fullName evidence="4">VWFA domain-containing protein</fullName>
    </recommendedName>
</protein>
<dbReference type="SMART" id="SM00327">
    <property type="entry name" value="VWA"/>
    <property type="match status" value="1"/>
</dbReference>
<feature type="domain" description="VWFA" evidence="4">
    <location>
        <begin position="197"/>
        <end position="312"/>
    </location>
</feature>
<dbReference type="InterPro" id="IPR050149">
    <property type="entry name" value="Collagen_superfamily"/>
</dbReference>
<evidence type="ECO:0000256" key="2">
    <source>
        <dbReference type="ARBA" id="ARBA00022530"/>
    </source>
</evidence>
<dbReference type="Pfam" id="PF00092">
    <property type="entry name" value="VWA"/>
    <property type="match status" value="1"/>
</dbReference>
<feature type="compositionally biased region" description="Gly residues" evidence="3">
    <location>
        <begin position="73"/>
        <end position="82"/>
    </location>
</feature>
<evidence type="ECO:0000256" key="1">
    <source>
        <dbReference type="ARBA" id="ARBA00004498"/>
    </source>
</evidence>
<feature type="compositionally biased region" description="Gly residues" evidence="3">
    <location>
        <begin position="28"/>
        <end position="37"/>
    </location>
</feature>
<reference evidence="5 6" key="1">
    <citation type="submission" date="2015-08" db="EMBL/GenBank/DDBJ databases">
        <title>The genome of the Asian arowana (Scleropages formosus).</title>
        <authorList>
            <person name="Tan M.H."/>
            <person name="Gan H.M."/>
            <person name="Croft L.J."/>
            <person name="Austin C.M."/>
        </authorList>
    </citation>
    <scope>NUCLEOTIDE SEQUENCE [LARGE SCALE GENOMIC DNA]</scope>
    <source>
        <strain evidence="5">Aro1</strain>
    </source>
</reference>
<dbReference type="GO" id="GO:0005615">
    <property type="term" value="C:extracellular space"/>
    <property type="evidence" value="ECO:0007669"/>
    <property type="project" value="TreeGrafter"/>
</dbReference>
<accession>A0A0P7XLW0</accession>
<feature type="compositionally biased region" description="Basic and acidic residues" evidence="3">
    <location>
        <begin position="1"/>
        <end position="23"/>
    </location>
</feature>
<dbReference type="Proteomes" id="UP000034805">
    <property type="component" value="Unassembled WGS sequence"/>
</dbReference>
<comment type="subcellular location">
    <subcellularLocation>
        <location evidence="1">Secreted</location>
        <location evidence="1">Extracellular space</location>
        <location evidence="1">Extracellular matrix</location>
    </subcellularLocation>
</comment>
<dbReference type="InterPro" id="IPR036465">
    <property type="entry name" value="vWFA_dom_sf"/>
</dbReference>
<dbReference type="InterPro" id="IPR002035">
    <property type="entry name" value="VWF_A"/>
</dbReference>
<dbReference type="Pfam" id="PF01391">
    <property type="entry name" value="Collagen"/>
    <property type="match status" value="2"/>
</dbReference>
<feature type="compositionally biased region" description="Basic and acidic residues" evidence="3">
    <location>
        <begin position="123"/>
        <end position="134"/>
    </location>
</feature>
<gene>
    <name evidence="5" type="ORF">Z043_104575</name>
</gene>
<name>A0A0P7XLW0_SCLFO</name>